<gene>
    <name evidence="1" type="ORF">VITISV_032272</name>
</gene>
<protein>
    <submittedName>
        <fullName evidence="1">Uncharacterized protein</fullName>
    </submittedName>
</protein>
<sequence>MEARTGFSSNAVSMEAPCLKSCEPEFLVATPERLLELISLKAIDISGVSLLDNPRMVAYTQG</sequence>
<organism evidence="1">
    <name type="scientific">Vitis vinifera</name>
    <name type="common">Grape</name>
    <dbReference type="NCBI Taxonomy" id="29760"/>
    <lineage>
        <taxon>Eukaryota</taxon>
        <taxon>Viridiplantae</taxon>
        <taxon>Streptophyta</taxon>
        <taxon>Embryophyta</taxon>
        <taxon>Tracheophyta</taxon>
        <taxon>Spermatophyta</taxon>
        <taxon>Magnoliopsida</taxon>
        <taxon>eudicotyledons</taxon>
        <taxon>Gunneridae</taxon>
        <taxon>Pentapetalae</taxon>
        <taxon>rosids</taxon>
        <taxon>Vitales</taxon>
        <taxon>Vitaceae</taxon>
        <taxon>Viteae</taxon>
        <taxon>Vitis</taxon>
    </lineage>
</organism>
<dbReference type="EMBL" id="AM439794">
    <property type="protein sequence ID" value="CAN62968.1"/>
    <property type="molecule type" value="Genomic_DNA"/>
</dbReference>
<evidence type="ECO:0000313" key="1">
    <source>
        <dbReference type="EMBL" id="CAN62968.1"/>
    </source>
</evidence>
<proteinExistence type="predicted"/>
<accession>A5AY21</accession>
<reference evidence="1" key="1">
    <citation type="journal article" date="2007" name="PLoS ONE">
        <title>The first genome sequence of an elite grapevine cultivar (Pinot noir Vitis vinifera L.): coping with a highly heterozygous genome.</title>
        <authorList>
            <person name="Velasco R."/>
            <person name="Zharkikh A."/>
            <person name="Troggio M."/>
            <person name="Cartwright D.A."/>
            <person name="Cestaro A."/>
            <person name="Pruss D."/>
            <person name="Pindo M."/>
            <person name="FitzGerald L.M."/>
            <person name="Vezzulli S."/>
            <person name="Reid J."/>
            <person name="Malacarne G."/>
            <person name="Iliev D."/>
            <person name="Coppola G."/>
            <person name="Wardell B."/>
            <person name="Micheletti D."/>
            <person name="Macalma T."/>
            <person name="Facci M."/>
            <person name="Mitchell J.T."/>
            <person name="Perazzolli M."/>
            <person name="Eldredge G."/>
            <person name="Gatto P."/>
            <person name="Oyzerski R."/>
            <person name="Moretto M."/>
            <person name="Gutin N."/>
            <person name="Stefanini M."/>
            <person name="Chen Y."/>
            <person name="Segala C."/>
            <person name="Davenport C."/>
            <person name="Dematte L."/>
            <person name="Mraz A."/>
            <person name="Battilana J."/>
            <person name="Stormo K."/>
            <person name="Costa F."/>
            <person name="Tao Q."/>
            <person name="Si-Ammour A."/>
            <person name="Harkins T."/>
            <person name="Lackey A."/>
            <person name="Perbost C."/>
            <person name="Taillon B."/>
            <person name="Stella A."/>
            <person name="Solovyev V."/>
            <person name="Fawcett J.A."/>
            <person name="Sterck L."/>
            <person name="Vandepoele K."/>
            <person name="Grando S.M."/>
            <person name="Toppo S."/>
            <person name="Moser C."/>
            <person name="Lanchbury J."/>
            <person name="Bogden R."/>
            <person name="Skolnick M."/>
            <person name="Sgaramella V."/>
            <person name="Bhatnagar S.K."/>
            <person name="Fontana P."/>
            <person name="Gutin A."/>
            <person name="Van de Peer Y."/>
            <person name="Salamini F."/>
            <person name="Viola R."/>
        </authorList>
    </citation>
    <scope>NUCLEOTIDE SEQUENCE</scope>
</reference>
<name>A5AY21_VITVI</name>
<dbReference type="AlphaFoldDB" id="A5AY21"/>